<dbReference type="Proteomes" id="UP000267029">
    <property type="component" value="Unassembled WGS sequence"/>
</dbReference>
<name>A0A0R3UJT8_MESCO</name>
<proteinExistence type="predicted"/>
<accession>A0A0R3UJT8</accession>
<dbReference type="AlphaFoldDB" id="A0A0R3UJT8"/>
<gene>
    <name evidence="1" type="ORF">MCOS_LOCUS7797</name>
</gene>
<dbReference type="EMBL" id="UXSR01005409">
    <property type="protein sequence ID" value="VDD81794.1"/>
    <property type="molecule type" value="Genomic_DNA"/>
</dbReference>
<keyword evidence="2" id="KW-1185">Reference proteome</keyword>
<protein>
    <submittedName>
        <fullName evidence="1">Uncharacterized protein</fullName>
    </submittedName>
</protein>
<evidence type="ECO:0000313" key="1">
    <source>
        <dbReference type="EMBL" id="VDD81794.1"/>
    </source>
</evidence>
<reference evidence="1 2" key="1">
    <citation type="submission" date="2018-10" db="EMBL/GenBank/DDBJ databases">
        <authorList>
            <consortium name="Pathogen Informatics"/>
        </authorList>
    </citation>
    <scope>NUCLEOTIDE SEQUENCE [LARGE SCALE GENOMIC DNA]</scope>
</reference>
<sequence>MMPEANKELADQIKRCLDCSFQDNQDPLRDSAFVEEKVMLCLSLSMTNDPEILKCAPLTLIGSIVRCLCVACQQDASVESALIAWRGARKPPKVGVDESIFSKDTTANDEIMLKLNEHRLGTQCLLGDVESDRNNLASILCHLWRCNMERLIGDDLRESGLRPVSADRRQLQQAEEIAKIRGEGIRSKKMAILRAANDADAWLEAECCNLVDC</sequence>
<organism evidence="1 2">
    <name type="scientific">Mesocestoides corti</name>
    <name type="common">Flatworm</name>
    <dbReference type="NCBI Taxonomy" id="53468"/>
    <lineage>
        <taxon>Eukaryota</taxon>
        <taxon>Metazoa</taxon>
        <taxon>Spiralia</taxon>
        <taxon>Lophotrochozoa</taxon>
        <taxon>Platyhelminthes</taxon>
        <taxon>Cestoda</taxon>
        <taxon>Eucestoda</taxon>
        <taxon>Cyclophyllidea</taxon>
        <taxon>Mesocestoididae</taxon>
        <taxon>Mesocestoides</taxon>
    </lineage>
</organism>
<evidence type="ECO:0000313" key="2">
    <source>
        <dbReference type="Proteomes" id="UP000267029"/>
    </source>
</evidence>